<evidence type="ECO:0000256" key="1">
    <source>
        <dbReference type="SAM" id="SignalP"/>
    </source>
</evidence>
<keyword evidence="1" id="KW-0732">Signal</keyword>
<comment type="caution">
    <text evidence="2">The sequence shown here is derived from an EMBL/GenBank/DDBJ whole genome shotgun (WGS) entry which is preliminary data.</text>
</comment>
<dbReference type="Proteomes" id="UP000298663">
    <property type="component" value="Unassembled WGS sequence"/>
</dbReference>
<organism evidence="2 3">
    <name type="scientific">Steinernema carpocapsae</name>
    <name type="common">Entomopathogenic nematode</name>
    <dbReference type="NCBI Taxonomy" id="34508"/>
    <lineage>
        <taxon>Eukaryota</taxon>
        <taxon>Metazoa</taxon>
        <taxon>Ecdysozoa</taxon>
        <taxon>Nematoda</taxon>
        <taxon>Chromadorea</taxon>
        <taxon>Rhabditida</taxon>
        <taxon>Tylenchina</taxon>
        <taxon>Panagrolaimomorpha</taxon>
        <taxon>Strongyloidoidea</taxon>
        <taxon>Steinernematidae</taxon>
        <taxon>Steinernema</taxon>
    </lineage>
</organism>
<accession>A0A4U5NZQ5</accession>
<proteinExistence type="predicted"/>
<evidence type="ECO:0000313" key="2">
    <source>
        <dbReference type="EMBL" id="TKR88804.1"/>
    </source>
</evidence>
<feature type="signal peptide" evidence="1">
    <location>
        <begin position="1"/>
        <end position="18"/>
    </location>
</feature>
<dbReference type="EMBL" id="AZBU02000003">
    <property type="protein sequence ID" value="TKR88804.1"/>
    <property type="molecule type" value="Genomic_DNA"/>
</dbReference>
<protein>
    <recommendedName>
        <fullName evidence="4">EGF-like domain-containing protein</fullName>
    </recommendedName>
</protein>
<evidence type="ECO:0008006" key="4">
    <source>
        <dbReference type="Google" id="ProtNLM"/>
    </source>
</evidence>
<feature type="chain" id="PRO_5020850602" description="EGF-like domain-containing protein" evidence="1">
    <location>
        <begin position="19"/>
        <end position="343"/>
    </location>
</feature>
<reference evidence="2 3" key="2">
    <citation type="journal article" date="2019" name="G3 (Bethesda)">
        <title>Hybrid Assembly of the Genome of the Entomopathogenic Nematode Steinernema carpocapsae Identifies the X-Chromosome.</title>
        <authorList>
            <person name="Serra L."/>
            <person name="Macchietto M."/>
            <person name="Macias-Munoz A."/>
            <person name="McGill C.J."/>
            <person name="Rodriguez I.M."/>
            <person name="Rodriguez B."/>
            <person name="Murad R."/>
            <person name="Mortazavi A."/>
        </authorList>
    </citation>
    <scope>NUCLEOTIDE SEQUENCE [LARGE SCALE GENOMIC DNA]</scope>
    <source>
        <strain evidence="2 3">ALL</strain>
    </source>
</reference>
<sequence>MAALRLVGLALLVSLASGSPCGKRDHGKGHLLVWNIDSDYVATEHHGNIQTAMEMWKDSTCFNVSSGQVAVGDKNAVRIWFHKRYGCDHVGLEEDDSGLKAIVDPACIENISDGVNYIFTALEILHQAKDCQRVKTKVAYEKENFALDHSFSFRQIKEINDAYCVDACPKKNCNSGFIDPRLCSQCFCPDDREGEHCEIVSKQAVCSPNVNATAKANYTKIRTYGRGSCVNVITAPEGYYLEGKIKLKNFDGPECHGDICHCTPSTGFVRIQFFDKDFQYRGEQKHSRPQKPVISCNITNIGPVGQTSGQSHLFVWEFSVLLSVGYPLLTKTQFQLSQPQHLL</sequence>
<gene>
    <name evidence="2" type="ORF">L596_012991</name>
</gene>
<reference evidence="2 3" key="1">
    <citation type="journal article" date="2015" name="Genome Biol.">
        <title>Comparative genomics of Steinernema reveals deeply conserved gene regulatory networks.</title>
        <authorList>
            <person name="Dillman A.R."/>
            <person name="Macchietto M."/>
            <person name="Porter C.F."/>
            <person name="Rogers A."/>
            <person name="Williams B."/>
            <person name="Antoshechkin I."/>
            <person name="Lee M.M."/>
            <person name="Goodwin Z."/>
            <person name="Lu X."/>
            <person name="Lewis E.E."/>
            <person name="Goodrich-Blair H."/>
            <person name="Stock S.P."/>
            <person name="Adams B.J."/>
            <person name="Sternberg P.W."/>
            <person name="Mortazavi A."/>
        </authorList>
    </citation>
    <scope>NUCLEOTIDE SEQUENCE [LARGE SCALE GENOMIC DNA]</scope>
    <source>
        <strain evidence="2 3">ALL</strain>
    </source>
</reference>
<dbReference type="AlphaFoldDB" id="A0A4U5NZQ5"/>
<name>A0A4U5NZQ5_STECR</name>
<keyword evidence="3" id="KW-1185">Reference proteome</keyword>
<dbReference type="OrthoDB" id="10404758at2759"/>
<evidence type="ECO:0000313" key="3">
    <source>
        <dbReference type="Proteomes" id="UP000298663"/>
    </source>
</evidence>